<proteinExistence type="predicted"/>
<evidence type="ECO:0000313" key="2">
    <source>
        <dbReference type="Proteomes" id="UP000824533"/>
    </source>
</evidence>
<sequence>MNIHVFRSFKRQFSVRSVRNTRCLPKPDYGPMEVQRSVLLNGIKVAAAKPLGAQISACTIMYQAGSRYERDDQLGASHFIRAASSASGCGYSAFIKMRYLQQHGASITCTSDRQSVAFTLRCPLPVFSDLKYHLLDTAARCCYHKWELDDRRSLIRDDLVRIHPEQRVIDLVQKACWSGPLGNSIFCEEERIGSMSSESMTCFAKTNFRSSECTVASVGVPFEETLKLAELIEYKREMPESRVDVMSRPRGGFEYHDLGVSSDTWIAVAVPSCGTCEISCLIKHAIVAAACGTGSMQVGQHVLDRTPQHPLGLMSGNDIFTEYKAFNISYSDTGVFGIVAKTRAATARNAAIAAAEFLSNVGDLDFQQIDVGKKRLTLHDEDCTKLTEGLALQLANNVQIDSARTSMCMIDLLCNDEISCTAKALSCKAGQMAVAVVGDVGAVPNDRELVYGVASK</sequence>
<protein>
    <submittedName>
        <fullName evidence="1">Uncharacterized protein</fullName>
    </submittedName>
</protein>
<accession>A0ACC1CUQ9</accession>
<gene>
    <name evidence="1" type="ORF">K1T71_009491</name>
</gene>
<reference evidence="1 2" key="1">
    <citation type="journal article" date="2021" name="Front. Genet.">
        <title>Chromosome-Level Genome Assembly Reveals Significant Gene Expansion in the Toll and IMD Signaling Pathways of Dendrolimus kikuchii.</title>
        <authorList>
            <person name="Zhou J."/>
            <person name="Wu P."/>
            <person name="Xiong Z."/>
            <person name="Liu N."/>
            <person name="Zhao N."/>
            <person name="Ji M."/>
            <person name="Qiu Y."/>
            <person name="Yang B."/>
        </authorList>
    </citation>
    <scope>NUCLEOTIDE SEQUENCE [LARGE SCALE GENOMIC DNA]</scope>
    <source>
        <strain evidence="1">Ann1</strain>
    </source>
</reference>
<organism evidence="1 2">
    <name type="scientific">Dendrolimus kikuchii</name>
    <dbReference type="NCBI Taxonomy" id="765133"/>
    <lineage>
        <taxon>Eukaryota</taxon>
        <taxon>Metazoa</taxon>
        <taxon>Ecdysozoa</taxon>
        <taxon>Arthropoda</taxon>
        <taxon>Hexapoda</taxon>
        <taxon>Insecta</taxon>
        <taxon>Pterygota</taxon>
        <taxon>Neoptera</taxon>
        <taxon>Endopterygota</taxon>
        <taxon>Lepidoptera</taxon>
        <taxon>Glossata</taxon>
        <taxon>Ditrysia</taxon>
        <taxon>Bombycoidea</taxon>
        <taxon>Lasiocampidae</taxon>
        <taxon>Dendrolimus</taxon>
    </lineage>
</organism>
<evidence type="ECO:0000313" key="1">
    <source>
        <dbReference type="EMBL" id="KAJ0175350.1"/>
    </source>
</evidence>
<keyword evidence="2" id="KW-1185">Reference proteome</keyword>
<comment type="caution">
    <text evidence="1">The sequence shown here is derived from an EMBL/GenBank/DDBJ whole genome shotgun (WGS) entry which is preliminary data.</text>
</comment>
<dbReference type="EMBL" id="CM034402">
    <property type="protein sequence ID" value="KAJ0175350.1"/>
    <property type="molecule type" value="Genomic_DNA"/>
</dbReference>
<dbReference type="Proteomes" id="UP000824533">
    <property type="component" value="Linkage Group LG16"/>
</dbReference>
<name>A0ACC1CUQ9_9NEOP</name>